<reference evidence="2" key="1">
    <citation type="submission" date="2020-05" db="EMBL/GenBank/DDBJ databases">
        <title>Nod-independent and nitrogen-fixing Bradyrhizobium aeschynomene sp. nov. isolated from nodules of Aeschynomene indica.</title>
        <authorList>
            <person name="Zhang Z."/>
        </authorList>
    </citation>
    <scope>NUCLEOTIDE SEQUENCE</scope>
    <source>
        <strain evidence="2">83012</strain>
    </source>
</reference>
<keyword evidence="3" id="KW-1185">Reference proteome</keyword>
<feature type="signal peptide" evidence="1">
    <location>
        <begin position="1"/>
        <end position="30"/>
    </location>
</feature>
<dbReference type="EMBL" id="JABFDN010000004">
    <property type="protein sequence ID" value="NPU66440.1"/>
    <property type="molecule type" value="Genomic_DNA"/>
</dbReference>
<proteinExistence type="predicted"/>
<comment type="caution">
    <text evidence="2">The sequence shown here is derived from an EMBL/GenBank/DDBJ whole genome shotgun (WGS) entry which is preliminary data.</text>
</comment>
<gene>
    <name evidence="2" type="ORF">HL667_15665</name>
</gene>
<evidence type="ECO:0000313" key="2">
    <source>
        <dbReference type="EMBL" id="NPU66440.1"/>
    </source>
</evidence>
<name>A0ABX2CG39_9BRAD</name>
<evidence type="ECO:0000313" key="3">
    <source>
        <dbReference type="Proteomes" id="UP000886476"/>
    </source>
</evidence>
<accession>A0ABX2CG39</accession>
<evidence type="ECO:0000256" key="1">
    <source>
        <dbReference type="SAM" id="SignalP"/>
    </source>
</evidence>
<sequence length="108" mass="11390">MVSLKNSLAGGVAALAVTATLLAGAAPAQAHDGRNAALIGGLLVGALVGGAIASEAQAYEPAPVYRSHYRDAAYDGYGYERYRYVPARHYRNCDHDGYGRASSWDDED</sequence>
<organism evidence="2 3">
    <name type="scientific">Bradyrhizobium aeschynomenes</name>
    <dbReference type="NCBI Taxonomy" id="2734909"/>
    <lineage>
        <taxon>Bacteria</taxon>
        <taxon>Pseudomonadati</taxon>
        <taxon>Pseudomonadota</taxon>
        <taxon>Alphaproteobacteria</taxon>
        <taxon>Hyphomicrobiales</taxon>
        <taxon>Nitrobacteraceae</taxon>
        <taxon>Bradyrhizobium</taxon>
    </lineage>
</organism>
<dbReference type="Proteomes" id="UP000886476">
    <property type="component" value="Unassembled WGS sequence"/>
</dbReference>
<feature type="chain" id="PRO_5045264413" evidence="1">
    <location>
        <begin position="31"/>
        <end position="108"/>
    </location>
</feature>
<dbReference type="RefSeq" id="WP_172111514.1">
    <property type="nucleotide sequence ID" value="NZ_JABFDM010000007.1"/>
</dbReference>
<protein>
    <submittedName>
        <fullName evidence="2">Uncharacterized protein</fullName>
    </submittedName>
</protein>
<keyword evidence="1" id="KW-0732">Signal</keyword>